<dbReference type="PANTHER" id="PTHR12526">
    <property type="entry name" value="GLYCOSYLTRANSFERASE"/>
    <property type="match status" value="1"/>
</dbReference>
<feature type="domain" description="Glycosyl transferase family 1" evidence="3">
    <location>
        <begin position="211"/>
        <end position="391"/>
    </location>
</feature>
<dbReference type="EC" id="2.4.1.250" evidence="5"/>
<organism evidence="5 6">
    <name type="scientific">Methylocaldum szegediense</name>
    <dbReference type="NCBI Taxonomy" id="73780"/>
    <lineage>
        <taxon>Bacteria</taxon>
        <taxon>Pseudomonadati</taxon>
        <taxon>Pseudomonadota</taxon>
        <taxon>Gammaproteobacteria</taxon>
        <taxon>Methylococcales</taxon>
        <taxon>Methylococcaceae</taxon>
        <taxon>Methylocaldum</taxon>
    </lineage>
</organism>
<keyword evidence="1 5" id="KW-0328">Glycosyltransferase</keyword>
<evidence type="ECO:0000256" key="2">
    <source>
        <dbReference type="ARBA" id="ARBA00022679"/>
    </source>
</evidence>
<dbReference type="Pfam" id="PF13439">
    <property type="entry name" value="Glyco_transf_4"/>
    <property type="match status" value="1"/>
</dbReference>
<evidence type="ECO:0000259" key="3">
    <source>
        <dbReference type="Pfam" id="PF00534"/>
    </source>
</evidence>
<evidence type="ECO:0000259" key="4">
    <source>
        <dbReference type="Pfam" id="PF13439"/>
    </source>
</evidence>
<dbReference type="Gene3D" id="3.40.50.2000">
    <property type="entry name" value="Glycogen Phosphorylase B"/>
    <property type="match status" value="2"/>
</dbReference>
<gene>
    <name evidence="5" type="ORF">MSZNOR_0279</name>
</gene>
<proteinExistence type="predicted"/>
<dbReference type="Pfam" id="PF00534">
    <property type="entry name" value="Glycos_transf_1"/>
    <property type="match status" value="1"/>
</dbReference>
<dbReference type="SUPFAM" id="SSF53756">
    <property type="entry name" value="UDP-Glycosyltransferase/glycogen phosphorylase"/>
    <property type="match status" value="1"/>
</dbReference>
<dbReference type="Proteomes" id="UP001162030">
    <property type="component" value="Chromosome"/>
</dbReference>
<evidence type="ECO:0000313" key="6">
    <source>
        <dbReference type="Proteomes" id="UP001162030"/>
    </source>
</evidence>
<protein>
    <submittedName>
        <fullName evidence="5">D-inositol-3-phosphate glycosyltransferase</fullName>
        <ecNumber evidence="5">2.4.1.250</ecNumber>
    </submittedName>
</protein>
<evidence type="ECO:0000313" key="5">
    <source>
        <dbReference type="EMBL" id="CAI8730909.1"/>
    </source>
</evidence>
<name>A0ABN8X026_9GAMM</name>
<keyword evidence="6" id="KW-1185">Reference proteome</keyword>
<reference evidence="5 6" key="1">
    <citation type="submission" date="2023-03" db="EMBL/GenBank/DDBJ databases">
        <authorList>
            <person name="Pearce D."/>
        </authorList>
    </citation>
    <scope>NUCLEOTIDE SEQUENCE [LARGE SCALE GENOMIC DNA]</scope>
    <source>
        <strain evidence="5">Msz</strain>
    </source>
</reference>
<dbReference type="GO" id="GO:0102710">
    <property type="term" value="F:D-inositol-3-phosphate glycosyltransferase activity"/>
    <property type="evidence" value="ECO:0007669"/>
    <property type="project" value="UniProtKB-EC"/>
</dbReference>
<feature type="domain" description="Glycosyltransferase subfamily 4-like N-terminal" evidence="4">
    <location>
        <begin position="22"/>
        <end position="203"/>
    </location>
</feature>
<dbReference type="PANTHER" id="PTHR12526:SF510">
    <property type="entry name" value="D-INOSITOL 3-PHOSPHATE GLYCOSYLTRANSFERASE"/>
    <property type="match status" value="1"/>
</dbReference>
<evidence type="ECO:0000256" key="1">
    <source>
        <dbReference type="ARBA" id="ARBA00022676"/>
    </source>
</evidence>
<dbReference type="InterPro" id="IPR028098">
    <property type="entry name" value="Glyco_trans_4-like_N"/>
</dbReference>
<dbReference type="EMBL" id="OX458333">
    <property type="protein sequence ID" value="CAI8730909.1"/>
    <property type="molecule type" value="Genomic_DNA"/>
</dbReference>
<dbReference type="InterPro" id="IPR001296">
    <property type="entry name" value="Glyco_trans_1"/>
</dbReference>
<dbReference type="RefSeq" id="WP_026610465.1">
    <property type="nucleotide sequence ID" value="NZ_OX458333.1"/>
</dbReference>
<keyword evidence="2 5" id="KW-0808">Transferase</keyword>
<accession>A0ABN8X026</accession>
<sequence>MRIAFFCPHSDPLASPGEPDSGGQCVYEARVAEQLARLGHEVRVYTRLWGGKSEHQAICDGATVCRYPMGPEGFLRKEDMGPYLAEFAERVLSDQSAWLQHADVIHGHYWDGGASALIASLAVGKPLLFTSHSLGLLKRDRISDPTPDGSKFRYELRIRAEKKILDAADAVIALSRTEREALTGRYGTNAEKIRIVPGGVDTEAFHLRLDKTDLQRQLGFTSDYLLFTVGRLDPRKGFLELLEAIPPVVKALREAGKTVTFLIPLGPEQPSPDEKAYRDALLQRASELQVTDAIRWFHRLTDQELLDYYAAADLFLCPSPYEPFGLVLVEAFASGTPVVATPHGGPIDIVTPGVNGYLADPMDPPAFAARILDALLAPENDRHRMRAAAAERARTRYAWSSVASAIAEVYHSIQGDAFALR</sequence>